<feature type="transmembrane region" description="Helical" evidence="1">
    <location>
        <begin position="303"/>
        <end position="326"/>
    </location>
</feature>
<keyword evidence="1" id="KW-0812">Transmembrane</keyword>
<feature type="transmembrane region" description="Helical" evidence="1">
    <location>
        <begin position="139"/>
        <end position="162"/>
    </location>
</feature>
<protein>
    <submittedName>
        <fullName evidence="4">Dolichol kinase</fullName>
    </submittedName>
</protein>
<keyword evidence="1" id="KW-0472">Membrane</keyword>
<dbReference type="OrthoDB" id="5851048at2759"/>
<dbReference type="AlphaFoldDB" id="A0A183INE3"/>
<feature type="transmembrane region" description="Helical" evidence="1">
    <location>
        <begin position="389"/>
        <end position="408"/>
    </location>
</feature>
<sequence length="696" mass="76254">MRRRNLGGMACLTLWLPHRESNPHLGYRNRRVFICGWAQAVLGAAALANAFAAAVTQAVKPNHVTEHLNIHWMTSVYLLTACLTVMAESFQHNALLASLNWCANITALIIATGKLLTDCVDIDVVVTTNWSSLLSSWKLLISFTSVDMVIAVGIIVVSLTILRETYITPNDKGNLAVIQSQSRRCRIFGAIAAITAAITAGLRIALWGREYKWVRNVIPAARHLFLNSVADEPVWGLLCLMAATLNLFASLGNSRLLSRRSFALTAITLHPVIEYLSIDYRWLLLTTRLADPDPSDFCKTTTLLAYSVIAEALQLAAATTTLSTWIKRFSDGDGNKWVRQSDVASKELKIGIFMLGGGLLITGLALLAVDLRGPRQRIFLHRFLPITVGHLQLPLSLTVTGITVSTAFSGRLSMHACYSIPTALAFTVRCLHSALYEVVAYMCNAFGNQSSSRHLCQLLIANNLKKTACIQEAADDTEYKIRFAEVLLASFSLLLSCCSTFALSRMVCLFRPRPEVDSCDDASNEKDVTKRKTTCSYLLKVVCYCQVAVAVCGHTICLLTEQKGATLQPLSSGLQTTPDLIASSISSLVPSLVQLALTHDLDERPVKQLAVIAIAVEHVTCITANLGLRDRRYVASTRIVVTTVQLTALLLQFSTICISAAYSDFKWTGSSTLNINSFEYVKLKECATDKTPKAEL</sequence>
<accession>A0A183INE3</accession>
<dbReference type="EMBL" id="UZAM01008778">
    <property type="protein sequence ID" value="VDP06377.1"/>
    <property type="molecule type" value="Genomic_DNA"/>
</dbReference>
<feature type="transmembrane region" description="Helical" evidence="1">
    <location>
        <begin position="347"/>
        <end position="369"/>
    </location>
</feature>
<feature type="transmembrane region" description="Helical" evidence="1">
    <location>
        <begin position="37"/>
        <end position="56"/>
    </location>
</feature>
<feature type="transmembrane region" description="Helical" evidence="1">
    <location>
        <begin position="187"/>
        <end position="206"/>
    </location>
</feature>
<reference evidence="4" key="1">
    <citation type="submission" date="2016-06" db="UniProtKB">
        <authorList>
            <consortium name="WormBaseParasite"/>
        </authorList>
    </citation>
    <scope>IDENTIFICATION</scope>
</reference>
<organism evidence="4">
    <name type="scientific">Soboliphyme baturini</name>
    <dbReference type="NCBI Taxonomy" id="241478"/>
    <lineage>
        <taxon>Eukaryota</taxon>
        <taxon>Metazoa</taxon>
        <taxon>Ecdysozoa</taxon>
        <taxon>Nematoda</taxon>
        <taxon>Enoplea</taxon>
        <taxon>Dorylaimia</taxon>
        <taxon>Dioctophymatida</taxon>
        <taxon>Dioctophymatoidea</taxon>
        <taxon>Soboliphymatidae</taxon>
        <taxon>Soboliphyme</taxon>
    </lineage>
</organism>
<dbReference type="WBParaSite" id="SBAD_0000534901-mRNA-1">
    <property type="protein sequence ID" value="SBAD_0000534901-mRNA-1"/>
    <property type="gene ID" value="SBAD_0000534901"/>
</dbReference>
<evidence type="ECO:0000313" key="2">
    <source>
        <dbReference type="EMBL" id="VDP06377.1"/>
    </source>
</evidence>
<evidence type="ECO:0000313" key="4">
    <source>
        <dbReference type="WBParaSite" id="SBAD_0000534901-mRNA-1"/>
    </source>
</evidence>
<evidence type="ECO:0000256" key="1">
    <source>
        <dbReference type="SAM" id="Phobius"/>
    </source>
</evidence>
<feature type="transmembrane region" description="Helical" evidence="1">
    <location>
        <begin position="537"/>
        <end position="559"/>
    </location>
</feature>
<feature type="transmembrane region" description="Helical" evidence="1">
    <location>
        <begin position="68"/>
        <end position="87"/>
    </location>
</feature>
<reference evidence="2 3" key="2">
    <citation type="submission" date="2018-11" db="EMBL/GenBank/DDBJ databases">
        <authorList>
            <consortium name="Pathogen Informatics"/>
        </authorList>
    </citation>
    <scope>NUCLEOTIDE SEQUENCE [LARGE SCALE GENOMIC DNA]</scope>
</reference>
<feature type="transmembrane region" description="Helical" evidence="1">
    <location>
        <begin position="640"/>
        <end position="662"/>
    </location>
</feature>
<gene>
    <name evidence="2" type="ORF">SBAD_LOCUS5139</name>
</gene>
<keyword evidence="3" id="KW-1185">Reference proteome</keyword>
<dbReference type="Proteomes" id="UP000270296">
    <property type="component" value="Unassembled WGS sequence"/>
</dbReference>
<keyword evidence="1" id="KW-1133">Transmembrane helix</keyword>
<evidence type="ECO:0000313" key="3">
    <source>
        <dbReference type="Proteomes" id="UP000270296"/>
    </source>
</evidence>
<feature type="transmembrane region" description="Helical" evidence="1">
    <location>
        <begin position="234"/>
        <end position="251"/>
    </location>
</feature>
<feature type="transmembrane region" description="Helical" evidence="1">
    <location>
        <begin position="609"/>
        <end position="628"/>
    </location>
</feature>
<proteinExistence type="predicted"/>
<name>A0A183INE3_9BILA</name>
<feature type="transmembrane region" description="Helical" evidence="1">
    <location>
        <begin position="486"/>
        <end position="507"/>
    </location>
</feature>